<dbReference type="OrthoDB" id="7956040at2759"/>
<dbReference type="Pfam" id="PF12937">
    <property type="entry name" value="F-box-like"/>
    <property type="match status" value="1"/>
</dbReference>
<proteinExistence type="predicted"/>
<dbReference type="GO" id="GO:0004842">
    <property type="term" value="F:ubiquitin-protein transferase activity"/>
    <property type="evidence" value="ECO:0000318"/>
    <property type="project" value="GO_Central"/>
</dbReference>
<evidence type="ECO:0000313" key="2">
    <source>
        <dbReference type="RefSeq" id="XP_010250029.1"/>
    </source>
</evidence>
<dbReference type="GeneID" id="104592382"/>
<dbReference type="CDD" id="cd09917">
    <property type="entry name" value="F-box_SF"/>
    <property type="match status" value="1"/>
</dbReference>
<dbReference type="Proteomes" id="UP000189703">
    <property type="component" value="Unplaced"/>
</dbReference>
<dbReference type="GO" id="GO:0031146">
    <property type="term" value="P:SCF-dependent proteasomal ubiquitin-dependent protein catabolic process"/>
    <property type="evidence" value="ECO:0000318"/>
    <property type="project" value="GO_Central"/>
</dbReference>
<dbReference type="OMA" id="CIWELKE"/>
<dbReference type="eggNOG" id="ENOG502QVG2">
    <property type="taxonomic scope" value="Eukaryota"/>
</dbReference>
<keyword evidence="1" id="KW-1185">Reference proteome</keyword>
<dbReference type="InterPro" id="IPR015915">
    <property type="entry name" value="Kelch-typ_b-propeller"/>
</dbReference>
<sequence length="371" mass="41867">MWNHLPFDLLARIFSFLSPDSLARATTACKHWQTCAKACTSYTVPAELRPCQPPWFLAVHSRNRGLSCYVHNPALDRWHSLPLDFLPDPIRPIAPIGILLLYRPAISSPLQLALCNLFTRRYRLLPALNIPRTSPAVSVIGVDKTGDDALSSFRVYVAGGMSTATRGGTTYEPTMEMYDSRADEWQSLGRMPIEFAVRLTVWTPNESVYSDGFLYWMTSARAYSVMGFEVSTGLWKEVKVPKADRLEFAALVRRKGRLALVGGDCEGQACIWELGAGDEWVLVEMVPTELGRRFLGGKGNWFSTKCVGIDEAVYLYRDLESELLVWREVPEKGRWEWVWIEGCSCIKGEQVPKFRVKGMLLQPSLTPSYTL</sequence>
<dbReference type="InterPro" id="IPR001810">
    <property type="entry name" value="F-box_dom"/>
</dbReference>
<dbReference type="InterPro" id="IPR036047">
    <property type="entry name" value="F-box-like_dom_sf"/>
</dbReference>
<dbReference type="PANTHER" id="PTHR31672">
    <property type="entry name" value="BNACNNG10540D PROTEIN"/>
    <property type="match status" value="1"/>
</dbReference>
<dbReference type="KEGG" id="nnu:104592382"/>
<accession>A0A1U7ZF54</accession>
<dbReference type="InterPro" id="IPR050796">
    <property type="entry name" value="SCF_F-box_component"/>
</dbReference>
<organism evidence="1 2">
    <name type="scientific">Nelumbo nucifera</name>
    <name type="common">Sacred lotus</name>
    <dbReference type="NCBI Taxonomy" id="4432"/>
    <lineage>
        <taxon>Eukaryota</taxon>
        <taxon>Viridiplantae</taxon>
        <taxon>Streptophyta</taxon>
        <taxon>Embryophyta</taxon>
        <taxon>Tracheophyta</taxon>
        <taxon>Spermatophyta</taxon>
        <taxon>Magnoliopsida</taxon>
        <taxon>Proteales</taxon>
        <taxon>Nelumbonaceae</taxon>
        <taxon>Nelumbo</taxon>
    </lineage>
</organism>
<dbReference type="SUPFAM" id="SSF117281">
    <property type="entry name" value="Kelch motif"/>
    <property type="match status" value="1"/>
</dbReference>
<protein>
    <submittedName>
        <fullName evidence="2">Uncharacterized protein LOC104592382</fullName>
    </submittedName>
</protein>
<dbReference type="Gene3D" id="1.20.1280.50">
    <property type="match status" value="1"/>
</dbReference>
<dbReference type="RefSeq" id="XP_010250029.1">
    <property type="nucleotide sequence ID" value="XM_010251727.2"/>
</dbReference>
<dbReference type="AlphaFoldDB" id="A0A1U7ZF54"/>
<gene>
    <name evidence="2" type="primary">LOC104592382</name>
</gene>
<dbReference type="Gene3D" id="2.120.10.80">
    <property type="entry name" value="Kelch-type beta propeller"/>
    <property type="match status" value="1"/>
</dbReference>
<dbReference type="PROSITE" id="PS50181">
    <property type="entry name" value="FBOX"/>
    <property type="match status" value="1"/>
</dbReference>
<dbReference type="SUPFAM" id="SSF81383">
    <property type="entry name" value="F-box domain"/>
    <property type="match status" value="1"/>
</dbReference>
<reference evidence="2" key="1">
    <citation type="submission" date="2025-08" db="UniProtKB">
        <authorList>
            <consortium name="RefSeq"/>
        </authorList>
    </citation>
    <scope>IDENTIFICATION</scope>
</reference>
<evidence type="ECO:0000313" key="1">
    <source>
        <dbReference type="Proteomes" id="UP000189703"/>
    </source>
</evidence>
<dbReference type="PANTHER" id="PTHR31672:SF2">
    <property type="entry name" value="F-BOX DOMAIN-CONTAINING PROTEIN"/>
    <property type="match status" value="1"/>
</dbReference>
<name>A0A1U7ZF54_NELNU</name>